<reference evidence="2 3" key="1">
    <citation type="journal article" date="2024" name="Appl. Microbiol. Biotechnol.">
        <title>Biosynthetic gene clusters with biotechnological applications in novel Antarctic isolates from Actinomycetota.</title>
        <authorList>
            <person name="Bruna P."/>
            <person name="Nunez-Montero K."/>
            <person name="Contreras M.J."/>
            <person name="Leal K."/>
            <person name="Garcia M."/>
            <person name="Abanto M."/>
            <person name="Barrientos L."/>
        </authorList>
    </citation>
    <scope>NUCLEOTIDE SEQUENCE [LARGE SCALE GENOMIC DNA]</scope>
    <source>
        <strain evidence="2 3">Se16.17</strain>
    </source>
</reference>
<proteinExistence type="predicted"/>
<dbReference type="RefSeq" id="WP_347781666.1">
    <property type="nucleotide sequence ID" value="NZ_JBBMFV010000003.1"/>
</dbReference>
<dbReference type="InterPro" id="IPR009057">
    <property type="entry name" value="Homeodomain-like_sf"/>
</dbReference>
<organism evidence="2 3">
    <name type="scientific">Paenarthrobacter nicotinovorans</name>
    <name type="common">Arthrobacter nicotinovorans</name>
    <dbReference type="NCBI Taxonomy" id="29320"/>
    <lineage>
        <taxon>Bacteria</taxon>
        <taxon>Bacillati</taxon>
        <taxon>Actinomycetota</taxon>
        <taxon>Actinomycetes</taxon>
        <taxon>Micrococcales</taxon>
        <taxon>Micrococcaceae</taxon>
        <taxon>Paenarthrobacter</taxon>
    </lineage>
</organism>
<evidence type="ECO:0000313" key="2">
    <source>
        <dbReference type="EMBL" id="MEO3939749.1"/>
    </source>
</evidence>
<evidence type="ECO:0000256" key="1">
    <source>
        <dbReference type="SAM" id="MobiDB-lite"/>
    </source>
</evidence>
<dbReference type="SUPFAM" id="SSF46689">
    <property type="entry name" value="Homeodomain-like"/>
    <property type="match status" value="1"/>
</dbReference>
<dbReference type="Proteomes" id="UP001448614">
    <property type="component" value="Unassembled WGS sequence"/>
</dbReference>
<dbReference type="EMBL" id="JBBMFV010000003">
    <property type="protein sequence ID" value="MEO3939749.1"/>
    <property type="molecule type" value="Genomic_DNA"/>
</dbReference>
<dbReference type="Gene3D" id="1.10.10.60">
    <property type="entry name" value="Homeodomain-like"/>
    <property type="match status" value="1"/>
</dbReference>
<accession>A0ABV0GMT3</accession>
<protein>
    <submittedName>
        <fullName evidence="2">Uncharacterized protein</fullName>
    </submittedName>
</protein>
<comment type="caution">
    <text evidence="2">The sequence shown here is derived from an EMBL/GenBank/DDBJ whole genome shotgun (WGS) entry which is preliminary data.</text>
</comment>
<keyword evidence="3" id="KW-1185">Reference proteome</keyword>
<feature type="region of interest" description="Disordered" evidence="1">
    <location>
        <begin position="1"/>
        <end position="50"/>
    </location>
</feature>
<gene>
    <name evidence="2" type="ORF">V3C41_01540</name>
</gene>
<sequence length="88" mass="9572">MRVASSIHPVSIGPGFTTFARTPRSANSTAAAARRGRKGGRPSKMTPDRLEQARHMRADRISYRRIGQALGVSEITIRRALGERLAAS</sequence>
<name>A0ABV0GMT3_PAENI</name>
<evidence type="ECO:0000313" key="3">
    <source>
        <dbReference type="Proteomes" id="UP001448614"/>
    </source>
</evidence>
<feature type="compositionally biased region" description="Low complexity" evidence="1">
    <location>
        <begin position="20"/>
        <end position="33"/>
    </location>
</feature>